<dbReference type="PANTHER" id="PTHR10174:SF222">
    <property type="entry name" value="GH10083P-RELATED"/>
    <property type="match status" value="1"/>
</dbReference>
<gene>
    <name evidence="2" type="ORF">CHIRRI_LOCUS8181</name>
</gene>
<protein>
    <recommendedName>
        <fullName evidence="1">CRAL-TRIO domain-containing protein</fullName>
    </recommendedName>
</protein>
<evidence type="ECO:0000313" key="3">
    <source>
        <dbReference type="Proteomes" id="UP001153620"/>
    </source>
</evidence>
<dbReference type="PANTHER" id="PTHR10174">
    <property type="entry name" value="ALPHA-TOCOPHEROL TRANSFER PROTEIN-RELATED"/>
    <property type="match status" value="1"/>
</dbReference>
<dbReference type="SUPFAM" id="SSF52087">
    <property type="entry name" value="CRAL/TRIO domain"/>
    <property type="match status" value="1"/>
</dbReference>
<dbReference type="EMBL" id="OU895878">
    <property type="protein sequence ID" value="CAG9805307.1"/>
    <property type="molecule type" value="Genomic_DNA"/>
</dbReference>
<dbReference type="PRINTS" id="PR00180">
    <property type="entry name" value="CRETINALDHBP"/>
</dbReference>
<feature type="domain" description="CRAL-TRIO" evidence="1">
    <location>
        <begin position="80"/>
        <end position="245"/>
    </location>
</feature>
<accession>A0A9N9RWU7</accession>
<dbReference type="GO" id="GO:1902936">
    <property type="term" value="F:phosphatidylinositol bisphosphate binding"/>
    <property type="evidence" value="ECO:0007669"/>
    <property type="project" value="TreeGrafter"/>
</dbReference>
<organism evidence="2 3">
    <name type="scientific">Chironomus riparius</name>
    <dbReference type="NCBI Taxonomy" id="315576"/>
    <lineage>
        <taxon>Eukaryota</taxon>
        <taxon>Metazoa</taxon>
        <taxon>Ecdysozoa</taxon>
        <taxon>Arthropoda</taxon>
        <taxon>Hexapoda</taxon>
        <taxon>Insecta</taxon>
        <taxon>Pterygota</taxon>
        <taxon>Neoptera</taxon>
        <taxon>Endopterygota</taxon>
        <taxon>Diptera</taxon>
        <taxon>Nematocera</taxon>
        <taxon>Chironomoidea</taxon>
        <taxon>Chironomidae</taxon>
        <taxon>Chironominae</taxon>
        <taxon>Chironomus</taxon>
    </lineage>
</organism>
<keyword evidence="3" id="KW-1185">Reference proteome</keyword>
<dbReference type="CDD" id="cd00170">
    <property type="entry name" value="SEC14"/>
    <property type="match status" value="1"/>
</dbReference>
<dbReference type="InterPro" id="IPR036273">
    <property type="entry name" value="CRAL/TRIO_N_dom_sf"/>
</dbReference>
<evidence type="ECO:0000313" key="2">
    <source>
        <dbReference type="EMBL" id="CAG9805307.1"/>
    </source>
</evidence>
<reference evidence="2" key="1">
    <citation type="submission" date="2022-01" db="EMBL/GenBank/DDBJ databases">
        <authorList>
            <person name="King R."/>
        </authorList>
    </citation>
    <scope>NUCLEOTIDE SEQUENCE</scope>
</reference>
<dbReference type="GO" id="GO:0016020">
    <property type="term" value="C:membrane"/>
    <property type="evidence" value="ECO:0007669"/>
    <property type="project" value="TreeGrafter"/>
</dbReference>
<dbReference type="Gene3D" id="3.40.525.10">
    <property type="entry name" value="CRAL-TRIO lipid binding domain"/>
    <property type="match status" value="1"/>
</dbReference>
<dbReference type="Gene3D" id="1.10.8.20">
    <property type="entry name" value="N-terminal domain of phosphatidylinositol transfer protein sec14p"/>
    <property type="match status" value="1"/>
</dbReference>
<name>A0A9N9RWU7_9DIPT</name>
<dbReference type="InterPro" id="IPR001251">
    <property type="entry name" value="CRAL-TRIO_dom"/>
</dbReference>
<dbReference type="OrthoDB" id="7777804at2759"/>
<dbReference type="Proteomes" id="UP001153620">
    <property type="component" value="Chromosome 2"/>
</dbReference>
<dbReference type="SUPFAM" id="SSF46938">
    <property type="entry name" value="CRAL/TRIO N-terminal domain"/>
    <property type="match status" value="1"/>
</dbReference>
<dbReference type="InterPro" id="IPR036865">
    <property type="entry name" value="CRAL-TRIO_dom_sf"/>
</dbReference>
<reference evidence="2" key="2">
    <citation type="submission" date="2022-10" db="EMBL/GenBank/DDBJ databases">
        <authorList>
            <consortium name="ENA_rothamsted_submissions"/>
            <consortium name="culmorum"/>
            <person name="King R."/>
        </authorList>
    </citation>
    <scope>NUCLEOTIDE SEQUENCE</scope>
</reference>
<sequence length="273" mass="32167">MSDFQENLDNLFELHRQKLDKFEEWISTQPNIPKNIPQTILLRYLKVCNFDLEESEKLLDINVKFRIKNQFLFTERDIESEDIRKILEVFQYTGFPKLTSEGYAVESFRIISPELDNFILQDIMKLVIMSHDVNSLIQPNTNGVIAIYDASGFTIRHFMKVVSNAQTTIIFSQYGQEANCINLRQIHYVNCSSIVTKAISFFKSFLSKELRDKFYFHSVGYENLHKFIGKEYLPIEFGGTEGSLKDYQEDTLNKLHKYRDFVIKDENFFILNK</sequence>
<dbReference type="Pfam" id="PF00650">
    <property type="entry name" value="CRAL_TRIO"/>
    <property type="match status" value="1"/>
</dbReference>
<evidence type="ECO:0000259" key="1">
    <source>
        <dbReference type="PROSITE" id="PS50191"/>
    </source>
</evidence>
<proteinExistence type="predicted"/>
<dbReference type="PROSITE" id="PS50191">
    <property type="entry name" value="CRAL_TRIO"/>
    <property type="match status" value="1"/>
</dbReference>
<dbReference type="AlphaFoldDB" id="A0A9N9RWU7"/>